<proteinExistence type="predicted"/>
<evidence type="ECO:0000313" key="2">
    <source>
        <dbReference type="EMBL" id="KAG7467566.1"/>
    </source>
</evidence>
<organism evidence="2 3">
    <name type="scientific">Megalops atlanticus</name>
    <name type="common">Tarpon</name>
    <name type="synonym">Clupea gigantea</name>
    <dbReference type="NCBI Taxonomy" id="7932"/>
    <lineage>
        <taxon>Eukaryota</taxon>
        <taxon>Metazoa</taxon>
        <taxon>Chordata</taxon>
        <taxon>Craniata</taxon>
        <taxon>Vertebrata</taxon>
        <taxon>Euteleostomi</taxon>
        <taxon>Actinopterygii</taxon>
        <taxon>Neopterygii</taxon>
        <taxon>Teleostei</taxon>
        <taxon>Elopiformes</taxon>
        <taxon>Megalopidae</taxon>
        <taxon>Megalops</taxon>
    </lineage>
</organism>
<name>A0A9D3T5J4_MEGAT</name>
<feature type="compositionally biased region" description="Basic and acidic residues" evidence="1">
    <location>
        <begin position="42"/>
        <end position="67"/>
    </location>
</feature>
<comment type="caution">
    <text evidence="2">The sequence shown here is derived from an EMBL/GenBank/DDBJ whole genome shotgun (WGS) entry which is preliminary data.</text>
</comment>
<evidence type="ECO:0000313" key="3">
    <source>
        <dbReference type="Proteomes" id="UP001046870"/>
    </source>
</evidence>
<keyword evidence="3" id="KW-1185">Reference proteome</keyword>
<dbReference type="AlphaFoldDB" id="A0A9D3T5J4"/>
<reference evidence="2" key="1">
    <citation type="submission" date="2021-01" db="EMBL/GenBank/DDBJ databases">
        <authorList>
            <person name="Zahm M."/>
            <person name="Roques C."/>
            <person name="Cabau C."/>
            <person name="Klopp C."/>
            <person name="Donnadieu C."/>
            <person name="Jouanno E."/>
            <person name="Lampietro C."/>
            <person name="Louis A."/>
            <person name="Herpin A."/>
            <person name="Echchiki A."/>
            <person name="Berthelot C."/>
            <person name="Parey E."/>
            <person name="Roest-Crollius H."/>
            <person name="Braasch I."/>
            <person name="Postlethwait J."/>
            <person name="Bobe J."/>
            <person name="Montfort J."/>
            <person name="Bouchez O."/>
            <person name="Begum T."/>
            <person name="Mejri S."/>
            <person name="Adams A."/>
            <person name="Chen W.-J."/>
            <person name="Guiguen Y."/>
        </authorList>
    </citation>
    <scope>NUCLEOTIDE SEQUENCE</scope>
    <source>
        <strain evidence="2">YG-15Mar2019-1</strain>
        <tissue evidence="2">Brain</tissue>
    </source>
</reference>
<evidence type="ECO:0000256" key="1">
    <source>
        <dbReference type="SAM" id="MobiDB-lite"/>
    </source>
</evidence>
<protein>
    <submittedName>
        <fullName evidence="2">Uncharacterized protein</fullName>
    </submittedName>
</protein>
<gene>
    <name evidence="2" type="ORF">MATL_G00155170</name>
</gene>
<feature type="region of interest" description="Disordered" evidence="1">
    <location>
        <begin position="42"/>
        <end position="98"/>
    </location>
</feature>
<dbReference type="Proteomes" id="UP001046870">
    <property type="component" value="Chromosome 12"/>
</dbReference>
<dbReference type="OrthoDB" id="8937737at2759"/>
<accession>A0A9D3T5J4</accession>
<sequence length="98" mass="11221">MLWEMFCWETLGPAIHVDVNLTRATYLNIVADQGGQEMKMLDREREDRRRERGIEFNKGEEDERGLNDGEGEDCGIIQQTGSPLGCPHHQRSPPPELN</sequence>
<dbReference type="EMBL" id="JAFDVH010000012">
    <property type="protein sequence ID" value="KAG7467566.1"/>
    <property type="molecule type" value="Genomic_DNA"/>
</dbReference>